<comment type="caution">
    <text evidence="1">The sequence shown here is derived from an EMBL/GenBank/DDBJ whole genome shotgun (WGS) entry which is preliminary data.</text>
</comment>
<sequence length="68" mass="7583">MMAAFNFFTTILVNLNEVQNEMKFIRGLNLHVLSCDGGWNAVEVLKFDIIEVVQLGGHVLELLCSCSP</sequence>
<organism evidence="1 2">
    <name type="scientific">Buddleja alternifolia</name>
    <dbReference type="NCBI Taxonomy" id="168488"/>
    <lineage>
        <taxon>Eukaryota</taxon>
        <taxon>Viridiplantae</taxon>
        <taxon>Streptophyta</taxon>
        <taxon>Embryophyta</taxon>
        <taxon>Tracheophyta</taxon>
        <taxon>Spermatophyta</taxon>
        <taxon>Magnoliopsida</taxon>
        <taxon>eudicotyledons</taxon>
        <taxon>Gunneridae</taxon>
        <taxon>Pentapetalae</taxon>
        <taxon>asterids</taxon>
        <taxon>lamiids</taxon>
        <taxon>Lamiales</taxon>
        <taxon>Scrophulariaceae</taxon>
        <taxon>Buddlejeae</taxon>
        <taxon>Buddleja</taxon>
    </lineage>
</organism>
<dbReference type="Proteomes" id="UP000826271">
    <property type="component" value="Unassembled WGS sequence"/>
</dbReference>
<evidence type="ECO:0000313" key="2">
    <source>
        <dbReference type="Proteomes" id="UP000826271"/>
    </source>
</evidence>
<protein>
    <submittedName>
        <fullName evidence="1">Uncharacterized protein</fullName>
    </submittedName>
</protein>
<dbReference type="EMBL" id="WHWC01000007">
    <property type="protein sequence ID" value="KAG8379851.1"/>
    <property type="molecule type" value="Genomic_DNA"/>
</dbReference>
<name>A0AAV6XAI4_9LAMI</name>
<dbReference type="AlphaFoldDB" id="A0AAV6XAI4"/>
<keyword evidence="2" id="KW-1185">Reference proteome</keyword>
<evidence type="ECO:0000313" key="1">
    <source>
        <dbReference type="EMBL" id="KAG8379851.1"/>
    </source>
</evidence>
<reference evidence="1" key="1">
    <citation type="submission" date="2019-10" db="EMBL/GenBank/DDBJ databases">
        <authorList>
            <person name="Zhang R."/>
            <person name="Pan Y."/>
            <person name="Wang J."/>
            <person name="Ma R."/>
            <person name="Yu S."/>
        </authorList>
    </citation>
    <scope>NUCLEOTIDE SEQUENCE</scope>
    <source>
        <strain evidence="1">LA-IB0</strain>
        <tissue evidence="1">Leaf</tissue>
    </source>
</reference>
<gene>
    <name evidence="1" type="ORF">BUALT_Bualt07G0132400</name>
</gene>
<accession>A0AAV6XAI4</accession>
<proteinExistence type="predicted"/>